<keyword evidence="4" id="KW-0159">Chromosome partition</keyword>
<feature type="domain" description="Core-binding (CB)" evidence="11">
    <location>
        <begin position="21"/>
        <end position="112"/>
    </location>
</feature>
<dbReference type="GO" id="GO:0015074">
    <property type="term" value="P:DNA integration"/>
    <property type="evidence" value="ECO:0007669"/>
    <property type="project" value="UniProtKB-KW"/>
</dbReference>
<comment type="subcellular location">
    <subcellularLocation>
        <location evidence="1">Cytoplasm</location>
    </subcellularLocation>
</comment>
<name>A0A1F5TFJ8_9BACT</name>
<evidence type="ECO:0000256" key="2">
    <source>
        <dbReference type="ARBA" id="ARBA00022490"/>
    </source>
</evidence>
<keyword evidence="2" id="KW-0963">Cytoplasm</keyword>
<dbReference type="GO" id="GO:0051301">
    <property type="term" value="P:cell division"/>
    <property type="evidence" value="ECO:0007669"/>
    <property type="project" value="UniProtKB-KW"/>
</dbReference>
<sequence length="312" mass="35832">MFHFVNAPLVFSFIVSYNIAAMIKRRIVEFLEYLETKKRRASRTVRNYDLYLKRFRSFADAKKVIDVSDITSDAIAKYQAWLRAFVVDKKQIKSNTINYHLIALRAFLKYLVHKKLLFLSPAKVRLNRHERGVMVCLCKPEMEKLLKAPFQFASDKIIQMRDLAILELLFCTGMKVSELAGLKKPDINVGKRQVVVHRGEEKERAIAITNQAAYSVTQYLNARRDDVPALFIGHDRTLVSRKTKKSLGALTGRSIERIVEKYARLCGINIRVTPQVIRNTFAARQVKRGTLQDGLQSELGCSSANTAKRFFE</sequence>
<evidence type="ECO:0000256" key="8">
    <source>
        <dbReference type="ARBA" id="ARBA00023306"/>
    </source>
</evidence>
<dbReference type="InterPro" id="IPR002104">
    <property type="entry name" value="Integrase_catalytic"/>
</dbReference>
<dbReference type="InterPro" id="IPR010998">
    <property type="entry name" value="Integrase_recombinase_N"/>
</dbReference>
<dbReference type="GO" id="GO:0007059">
    <property type="term" value="P:chromosome segregation"/>
    <property type="evidence" value="ECO:0007669"/>
    <property type="project" value="UniProtKB-KW"/>
</dbReference>
<reference evidence="12 13" key="1">
    <citation type="journal article" date="2016" name="Nat. Commun.">
        <title>Thousands of microbial genomes shed light on interconnected biogeochemical processes in an aquifer system.</title>
        <authorList>
            <person name="Anantharaman K."/>
            <person name="Brown C.T."/>
            <person name="Hug L.A."/>
            <person name="Sharon I."/>
            <person name="Castelle C.J."/>
            <person name="Probst A.J."/>
            <person name="Thomas B.C."/>
            <person name="Singh A."/>
            <person name="Wilkins M.J."/>
            <person name="Karaoz U."/>
            <person name="Brodie E.L."/>
            <person name="Williams K.H."/>
            <person name="Hubbard S.S."/>
            <person name="Banfield J.F."/>
        </authorList>
    </citation>
    <scope>NUCLEOTIDE SEQUENCE [LARGE SCALE GENOMIC DNA]</scope>
</reference>
<dbReference type="Pfam" id="PF00589">
    <property type="entry name" value="Phage_integrase"/>
    <property type="match status" value="1"/>
</dbReference>
<evidence type="ECO:0000256" key="3">
    <source>
        <dbReference type="ARBA" id="ARBA00022618"/>
    </source>
</evidence>
<evidence type="ECO:0000313" key="12">
    <source>
        <dbReference type="EMBL" id="OGF37698.1"/>
    </source>
</evidence>
<keyword evidence="7" id="KW-0233">DNA recombination</keyword>
<dbReference type="PANTHER" id="PTHR30349">
    <property type="entry name" value="PHAGE INTEGRASE-RELATED"/>
    <property type="match status" value="1"/>
</dbReference>
<keyword evidence="5" id="KW-0229">DNA integration</keyword>
<evidence type="ECO:0000256" key="5">
    <source>
        <dbReference type="ARBA" id="ARBA00022908"/>
    </source>
</evidence>
<feature type="domain" description="Tyr recombinase" evidence="10">
    <location>
        <begin position="132"/>
        <end position="312"/>
    </location>
</feature>
<dbReference type="InterPro" id="IPR011010">
    <property type="entry name" value="DNA_brk_join_enz"/>
</dbReference>
<dbReference type="InterPro" id="IPR050090">
    <property type="entry name" value="Tyrosine_recombinase_XerCD"/>
</dbReference>
<organism evidence="12 13">
    <name type="scientific">Candidatus Falkowbacteria bacterium RIFOXYC2_FULL_48_21</name>
    <dbReference type="NCBI Taxonomy" id="1798005"/>
    <lineage>
        <taxon>Bacteria</taxon>
        <taxon>Candidatus Falkowiibacteriota</taxon>
    </lineage>
</organism>
<keyword evidence="3" id="KW-0132">Cell division</keyword>
<evidence type="ECO:0000256" key="4">
    <source>
        <dbReference type="ARBA" id="ARBA00022829"/>
    </source>
</evidence>
<dbReference type="EMBL" id="MFGM01000017">
    <property type="protein sequence ID" value="OGF37698.1"/>
    <property type="molecule type" value="Genomic_DNA"/>
</dbReference>
<dbReference type="InterPro" id="IPR013762">
    <property type="entry name" value="Integrase-like_cat_sf"/>
</dbReference>
<evidence type="ECO:0000313" key="13">
    <source>
        <dbReference type="Proteomes" id="UP000178656"/>
    </source>
</evidence>
<dbReference type="InterPro" id="IPR044068">
    <property type="entry name" value="CB"/>
</dbReference>
<dbReference type="Pfam" id="PF02899">
    <property type="entry name" value="Phage_int_SAM_1"/>
    <property type="match status" value="1"/>
</dbReference>
<keyword evidence="8" id="KW-0131">Cell cycle</keyword>
<evidence type="ECO:0008006" key="14">
    <source>
        <dbReference type="Google" id="ProtNLM"/>
    </source>
</evidence>
<evidence type="ECO:0000256" key="6">
    <source>
        <dbReference type="ARBA" id="ARBA00023125"/>
    </source>
</evidence>
<dbReference type="Proteomes" id="UP000178656">
    <property type="component" value="Unassembled WGS sequence"/>
</dbReference>
<gene>
    <name evidence="12" type="ORF">A2482_01845</name>
</gene>
<proteinExistence type="predicted"/>
<dbReference type="GO" id="GO:0003677">
    <property type="term" value="F:DNA binding"/>
    <property type="evidence" value="ECO:0007669"/>
    <property type="project" value="UniProtKB-UniRule"/>
</dbReference>
<dbReference type="SUPFAM" id="SSF56349">
    <property type="entry name" value="DNA breaking-rejoining enzymes"/>
    <property type="match status" value="1"/>
</dbReference>
<dbReference type="AlphaFoldDB" id="A0A1F5TFJ8"/>
<dbReference type="PROSITE" id="PS51900">
    <property type="entry name" value="CB"/>
    <property type="match status" value="1"/>
</dbReference>
<protein>
    <recommendedName>
        <fullName evidence="14">Tyr recombinase domain-containing protein</fullName>
    </recommendedName>
</protein>
<evidence type="ECO:0000256" key="9">
    <source>
        <dbReference type="PROSITE-ProRule" id="PRU01248"/>
    </source>
</evidence>
<evidence type="ECO:0000256" key="7">
    <source>
        <dbReference type="ARBA" id="ARBA00023172"/>
    </source>
</evidence>
<dbReference type="GO" id="GO:0006310">
    <property type="term" value="P:DNA recombination"/>
    <property type="evidence" value="ECO:0007669"/>
    <property type="project" value="UniProtKB-KW"/>
</dbReference>
<comment type="caution">
    <text evidence="12">The sequence shown here is derived from an EMBL/GenBank/DDBJ whole genome shotgun (WGS) entry which is preliminary data.</text>
</comment>
<dbReference type="PROSITE" id="PS51898">
    <property type="entry name" value="TYR_RECOMBINASE"/>
    <property type="match status" value="1"/>
</dbReference>
<dbReference type="PANTHER" id="PTHR30349:SF77">
    <property type="entry name" value="TYROSINE RECOMBINASE XERC"/>
    <property type="match status" value="1"/>
</dbReference>
<dbReference type="InterPro" id="IPR004107">
    <property type="entry name" value="Integrase_SAM-like_N"/>
</dbReference>
<evidence type="ECO:0000256" key="1">
    <source>
        <dbReference type="ARBA" id="ARBA00004496"/>
    </source>
</evidence>
<evidence type="ECO:0000259" key="11">
    <source>
        <dbReference type="PROSITE" id="PS51900"/>
    </source>
</evidence>
<keyword evidence="6 9" id="KW-0238">DNA-binding</keyword>
<accession>A0A1F5TFJ8</accession>
<dbReference type="Gene3D" id="1.10.443.10">
    <property type="entry name" value="Intergrase catalytic core"/>
    <property type="match status" value="1"/>
</dbReference>
<dbReference type="Gene3D" id="1.10.150.130">
    <property type="match status" value="1"/>
</dbReference>
<dbReference type="GO" id="GO:0005737">
    <property type="term" value="C:cytoplasm"/>
    <property type="evidence" value="ECO:0007669"/>
    <property type="project" value="UniProtKB-SubCell"/>
</dbReference>
<evidence type="ECO:0000259" key="10">
    <source>
        <dbReference type="PROSITE" id="PS51898"/>
    </source>
</evidence>